<evidence type="ECO:0000259" key="14">
    <source>
        <dbReference type="PROSITE" id="PS51044"/>
    </source>
</evidence>
<feature type="domain" description="SP-RING-type" evidence="14">
    <location>
        <begin position="245"/>
        <end position="328"/>
    </location>
</feature>
<evidence type="ECO:0000256" key="7">
    <source>
        <dbReference type="ARBA" id="ARBA00022771"/>
    </source>
</evidence>
<dbReference type="PANTHER" id="PTHR21330:SF1">
    <property type="entry name" value="E3 SUMO-PROTEIN LIGASE NSE2"/>
    <property type="match status" value="1"/>
</dbReference>
<dbReference type="GO" id="GO:0016925">
    <property type="term" value="P:protein sumoylation"/>
    <property type="evidence" value="ECO:0007669"/>
    <property type="project" value="TreeGrafter"/>
</dbReference>
<dbReference type="EMBL" id="OX597816">
    <property type="protein sequence ID" value="CAI9718960.1"/>
    <property type="molecule type" value="Genomic_DNA"/>
</dbReference>
<keyword evidence="8" id="KW-0833">Ubl conjugation pathway</keyword>
<evidence type="ECO:0000256" key="6">
    <source>
        <dbReference type="ARBA" id="ARBA00022723"/>
    </source>
</evidence>
<dbReference type="InterPro" id="IPR026846">
    <property type="entry name" value="Nse2(Mms21)"/>
</dbReference>
<evidence type="ECO:0000256" key="2">
    <source>
        <dbReference type="ARBA" id="ARBA00004718"/>
    </source>
</evidence>
<evidence type="ECO:0000313" key="16">
    <source>
        <dbReference type="Proteomes" id="UP001162480"/>
    </source>
</evidence>
<comment type="similarity">
    <text evidence="3">Belongs to the NSE2 family.</text>
</comment>
<comment type="subcellular location">
    <subcellularLocation>
        <location evidence="1">Nucleus</location>
    </subcellularLocation>
</comment>
<dbReference type="AlphaFoldDB" id="A0AA36AMJ6"/>
<evidence type="ECO:0000256" key="10">
    <source>
        <dbReference type="ARBA" id="ARBA00023242"/>
    </source>
</evidence>
<dbReference type="InterPro" id="IPR013083">
    <property type="entry name" value="Znf_RING/FYVE/PHD"/>
</dbReference>
<evidence type="ECO:0000256" key="3">
    <source>
        <dbReference type="ARBA" id="ARBA00008212"/>
    </source>
</evidence>
<accession>A0AA36AMJ6</accession>
<evidence type="ECO:0000256" key="9">
    <source>
        <dbReference type="ARBA" id="ARBA00022833"/>
    </source>
</evidence>
<evidence type="ECO:0000256" key="13">
    <source>
        <dbReference type="PROSITE-ProRule" id="PRU00452"/>
    </source>
</evidence>
<dbReference type="GO" id="GO:0061665">
    <property type="term" value="F:SUMO ligase activity"/>
    <property type="evidence" value="ECO:0007669"/>
    <property type="project" value="TreeGrafter"/>
</dbReference>
<dbReference type="GO" id="GO:0000724">
    <property type="term" value="P:double-strand break repair via homologous recombination"/>
    <property type="evidence" value="ECO:0007669"/>
    <property type="project" value="InterPro"/>
</dbReference>
<dbReference type="Proteomes" id="UP001162480">
    <property type="component" value="Chromosome 3"/>
</dbReference>
<organism evidence="15 16">
    <name type="scientific">Octopus vulgaris</name>
    <name type="common">Common octopus</name>
    <dbReference type="NCBI Taxonomy" id="6645"/>
    <lineage>
        <taxon>Eukaryota</taxon>
        <taxon>Metazoa</taxon>
        <taxon>Spiralia</taxon>
        <taxon>Lophotrochozoa</taxon>
        <taxon>Mollusca</taxon>
        <taxon>Cephalopoda</taxon>
        <taxon>Coleoidea</taxon>
        <taxon>Octopodiformes</taxon>
        <taxon>Octopoda</taxon>
        <taxon>Incirrata</taxon>
        <taxon>Octopodidae</taxon>
        <taxon>Octopus</taxon>
    </lineage>
</organism>
<dbReference type="PROSITE" id="PS51044">
    <property type="entry name" value="ZF_SP_RING"/>
    <property type="match status" value="1"/>
</dbReference>
<dbReference type="GO" id="GO:0008270">
    <property type="term" value="F:zinc ion binding"/>
    <property type="evidence" value="ECO:0007669"/>
    <property type="project" value="UniProtKB-KW"/>
</dbReference>
<dbReference type="SUPFAM" id="SSF57850">
    <property type="entry name" value="RING/U-box"/>
    <property type="match status" value="1"/>
</dbReference>
<dbReference type="PANTHER" id="PTHR21330">
    <property type="entry name" value="E3 SUMO-PROTEIN LIGASE NSE2"/>
    <property type="match status" value="1"/>
</dbReference>
<evidence type="ECO:0000313" key="15">
    <source>
        <dbReference type="EMBL" id="CAI9718960.1"/>
    </source>
</evidence>
<dbReference type="CDD" id="cd16651">
    <property type="entry name" value="SPL-RING_NSE2"/>
    <property type="match status" value="1"/>
</dbReference>
<proteinExistence type="inferred from homology"/>
<evidence type="ECO:0000256" key="4">
    <source>
        <dbReference type="ARBA" id="ARBA00020923"/>
    </source>
</evidence>
<sequence length="345" mass="39449">MLLLVLHWKRVTTAVICGQVDSRKGSSTKIAIIEEDSFLFGNILEISNQLEASSSLRCLGHSYSPIFLLVKLPALFSSTSFLIERLSSPSIVNPLMTFPFGCDFSEMSKPQFTMLDQSMSTLHAVNNNMSAGMESVIDCAQDLIEQSTANNTKEIDEMRKIMHKYIEMERELKHYQTAIKNVKETGSTTENDEDIDYLSCLKENLEKLKTKNSEDDITKHEKYVKLSELYKEEEKKLTGQSSENMDEEIAITQQEENTRCVITGKEMVDPVRNTACGHSYDRKGIEHYLQTRPNGRCPVSACSNTELLQRCNLEENKELKRFIERKNRMKAKHVKRNNPKDSILL</sequence>
<protein>
    <recommendedName>
        <fullName evidence="4">E3 SUMO-protein ligase NSE2</fullName>
    </recommendedName>
    <alternativeName>
        <fullName evidence="11">E3 SUMO-protein transferase NSE2</fullName>
    </alternativeName>
    <alternativeName>
        <fullName evidence="12">Non-structural maintenance of chromosomes element 2 homolog</fullName>
    </alternativeName>
</protein>
<keyword evidence="5" id="KW-0808">Transferase</keyword>
<dbReference type="Pfam" id="PF11789">
    <property type="entry name" value="zf-Nse"/>
    <property type="match status" value="1"/>
</dbReference>
<comment type="pathway">
    <text evidence="2">Protein modification; protein sumoylation.</text>
</comment>
<keyword evidence="6" id="KW-0479">Metal-binding</keyword>
<keyword evidence="9" id="KW-0862">Zinc</keyword>
<evidence type="ECO:0000256" key="11">
    <source>
        <dbReference type="ARBA" id="ARBA00031731"/>
    </source>
</evidence>
<dbReference type="GO" id="GO:0016874">
    <property type="term" value="F:ligase activity"/>
    <property type="evidence" value="ECO:0007669"/>
    <property type="project" value="UniProtKB-KW"/>
</dbReference>
<keyword evidence="7 13" id="KW-0863">Zinc-finger</keyword>
<name>A0AA36AMJ6_OCTVU</name>
<evidence type="ECO:0000256" key="1">
    <source>
        <dbReference type="ARBA" id="ARBA00004123"/>
    </source>
</evidence>
<evidence type="ECO:0000256" key="8">
    <source>
        <dbReference type="ARBA" id="ARBA00022786"/>
    </source>
</evidence>
<dbReference type="Gene3D" id="3.30.40.10">
    <property type="entry name" value="Zinc/RING finger domain, C3HC4 (zinc finger)"/>
    <property type="match status" value="1"/>
</dbReference>
<reference evidence="15" key="1">
    <citation type="submission" date="2023-08" db="EMBL/GenBank/DDBJ databases">
        <authorList>
            <person name="Alioto T."/>
            <person name="Alioto T."/>
            <person name="Gomez Garrido J."/>
        </authorList>
    </citation>
    <scope>NUCLEOTIDE SEQUENCE</scope>
</reference>
<dbReference type="GO" id="GO:0030915">
    <property type="term" value="C:Smc5-Smc6 complex"/>
    <property type="evidence" value="ECO:0007669"/>
    <property type="project" value="InterPro"/>
</dbReference>
<dbReference type="InterPro" id="IPR004181">
    <property type="entry name" value="Znf_MIZ"/>
</dbReference>
<keyword evidence="16" id="KW-1185">Reference proteome</keyword>
<keyword evidence="10" id="KW-0539">Nucleus</keyword>
<evidence type="ECO:0000256" key="12">
    <source>
        <dbReference type="ARBA" id="ARBA00032533"/>
    </source>
</evidence>
<evidence type="ECO:0000256" key="5">
    <source>
        <dbReference type="ARBA" id="ARBA00022679"/>
    </source>
</evidence>
<gene>
    <name evidence="15" type="ORF">OCTVUL_1B010915</name>
</gene>
<dbReference type="GO" id="GO:0005634">
    <property type="term" value="C:nucleus"/>
    <property type="evidence" value="ECO:0007669"/>
    <property type="project" value="UniProtKB-SubCell"/>
</dbReference>